<organism evidence="1 2">
    <name type="scientific">Heterotrigona itama</name>
    <dbReference type="NCBI Taxonomy" id="395501"/>
    <lineage>
        <taxon>Eukaryota</taxon>
        <taxon>Metazoa</taxon>
        <taxon>Ecdysozoa</taxon>
        <taxon>Arthropoda</taxon>
        <taxon>Hexapoda</taxon>
        <taxon>Insecta</taxon>
        <taxon>Pterygota</taxon>
        <taxon>Neoptera</taxon>
        <taxon>Endopterygota</taxon>
        <taxon>Hymenoptera</taxon>
        <taxon>Apocrita</taxon>
        <taxon>Aculeata</taxon>
        <taxon>Apoidea</taxon>
        <taxon>Anthophila</taxon>
        <taxon>Apidae</taxon>
        <taxon>Heterotrigona</taxon>
    </lineage>
</organism>
<sequence>THLLLQICKKIWNPDIPIKNRYSVFADRVINELDSGSKKTELQNDIPNADTAINLIQTAINLNLLKSPKTSNLRQYTFM</sequence>
<dbReference type="EMBL" id="CAJDYZ010005599">
    <property type="protein sequence ID" value="CAD1472582.1"/>
    <property type="molecule type" value="Genomic_DNA"/>
</dbReference>
<proteinExistence type="predicted"/>
<name>A0A6V7H3G0_9HYME</name>
<comment type="caution">
    <text evidence="1">The sequence shown here is derived from an EMBL/GenBank/DDBJ whole genome shotgun (WGS) entry which is preliminary data.</text>
</comment>
<gene>
    <name evidence="1" type="ORF">MHI_LOCUS307355</name>
</gene>
<evidence type="ECO:0000313" key="2">
    <source>
        <dbReference type="Proteomes" id="UP000752696"/>
    </source>
</evidence>
<protein>
    <submittedName>
        <fullName evidence="1">Uncharacterized protein</fullName>
    </submittedName>
</protein>
<dbReference type="AlphaFoldDB" id="A0A6V7H3G0"/>
<keyword evidence="2" id="KW-1185">Reference proteome</keyword>
<accession>A0A6V7H3G0</accession>
<evidence type="ECO:0000313" key="1">
    <source>
        <dbReference type="EMBL" id="CAD1472582.1"/>
    </source>
</evidence>
<reference evidence="1" key="1">
    <citation type="submission" date="2020-07" db="EMBL/GenBank/DDBJ databases">
        <authorList>
            <person name="Nazaruddin N."/>
        </authorList>
    </citation>
    <scope>NUCLEOTIDE SEQUENCE</scope>
</reference>
<dbReference type="Proteomes" id="UP000752696">
    <property type="component" value="Unassembled WGS sequence"/>
</dbReference>
<feature type="non-terminal residue" evidence="1">
    <location>
        <position position="79"/>
    </location>
</feature>
<feature type="non-terminal residue" evidence="1">
    <location>
        <position position="1"/>
    </location>
</feature>